<accession>A0A947DHY3</accession>
<name>A0A947DHY3_9CYAN</name>
<organism evidence="3 4">
    <name type="scientific">Leptothoe spongobia TAU-MAC 1115</name>
    <dbReference type="NCBI Taxonomy" id="1967444"/>
    <lineage>
        <taxon>Bacteria</taxon>
        <taxon>Bacillati</taxon>
        <taxon>Cyanobacteriota</taxon>
        <taxon>Cyanophyceae</taxon>
        <taxon>Nodosilineales</taxon>
        <taxon>Cymatolegaceae</taxon>
        <taxon>Leptothoe</taxon>
        <taxon>Leptothoe spongobia</taxon>
    </lineage>
</organism>
<feature type="compositionally biased region" description="Polar residues" evidence="1">
    <location>
        <begin position="176"/>
        <end position="197"/>
    </location>
</feature>
<keyword evidence="4" id="KW-1185">Reference proteome</keyword>
<proteinExistence type="predicted"/>
<keyword evidence="2" id="KW-0472">Membrane</keyword>
<dbReference type="AlphaFoldDB" id="A0A947DHY3"/>
<evidence type="ECO:0000256" key="1">
    <source>
        <dbReference type="SAM" id="MobiDB-lite"/>
    </source>
</evidence>
<reference evidence="3" key="2">
    <citation type="journal article" date="2021" name="Mar. Drugs">
        <title>Genome Reduction and Secondary Metabolism of the Marine Sponge-Associated Cyanobacterium Leptothoe.</title>
        <authorList>
            <person name="Konstantinou D."/>
            <person name="Popin R.V."/>
            <person name="Fewer D.P."/>
            <person name="Sivonen K."/>
            <person name="Gkelis S."/>
        </authorList>
    </citation>
    <scope>NUCLEOTIDE SEQUENCE</scope>
    <source>
        <strain evidence="3">TAU-MAC 1115</strain>
    </source>
</reference>
<evidence type="ECO:0000256" key="2">
    <source>
        <dbReference type="SAM" id="Phobius"/>
    </source>
</evidence>
<evidence type="ECO:0000313" key="4">
    <source>
        <dbReference type="Proteomes" id="UP000717364"/>
    </source>
</evidence>
<feature type="region of interest" description="Disordered" evidence="1">
    <location>
        <begin position="175"/>
        <end position="197"/>
    </location>
</feature>
<keyword evidence="2" id="KW-0812">Transmembrane</keyword>
<reference evidence="3" key="1">
    <citation type="submission" date="2020-11" db="EMBL/GenBank/DDBJ databases">
        <authorList>
            <person name="Konstantinou D."/>
            <person name="Gkelis S."/>
            <person name="Popin R."/>
            <person name="Fewer D."/>
            <person name="Sivonen K."/>
        </authorList>
    </citation>
    <scope>NUCLEOTIDE SEQUENCE</scope>
    <source>
        <strain evidence="3">TAU-MAC 1115</strain>
    </source>
</reference>
<dbReference type="EMBL" id="JADOES010000023">
    <property type="protein sequence ID" value="MBT9316266.1"/>
    <property type="molecule type" value="Genomic_DNA"/>
</dbReference>
<comment type="caution">
    <text evidence="3">The sequence shown here is derived from an EMBL/GenBank/DDBJ whole genome shotgun (WGS) entry which is preliminary data.</text>
</comment>
<evidence type="ECO:0000313" key="3">
    <source>
        <dbReference type="EMBL" id="MBT9316266.1"/>
    </source>
</evidence>
<sequence length="197" mass="21240">MTKRRRRKKEQPLGGLPISVEHLVLFAIAGIATLYAISPAGKAGRETGHAISQAGAEQAVLVSDAESTLKELELSAEVGNQMYQQLCTMLTIRDEAGFYRVVAVTENTQYTDSATGLPVAEGELLCDDNGNVGKAILHPETKEPGYIGKIYRASDSKLINKRFHDSFDKAGVPVIRSNSGISNNDNNPSPTVTITRP</sequence>
<dbReference type="RefSeq" id="WP_215609334.1">
    <property type="nucleotide sequence ID" value="NZ_JADOES010000023.1"/>
</dbReference>
<feature type="transmembrane region" description="Helical" evidence="2">
    <location>
        <begin position="12"/>
        <end position="37"/>
    </location>
</feature>
<gene>
    <name evidence="3" type="ORF">IXB50_12620</name>
</gene>
<keyword evidence="2" id="KW-1133">Transmembrane helix</keyword>
<dbReference type="Proteomes" id="UP000717364">
    <property type="component" value="Unassembled WGS sequence"/>
</dbReference>
<protein>
    <submittedName>
        <fullName evidence="3">Uncharacterized protein</fullName>
    </submittedName>
</protein>